<gene>
    <name evidence="2" type="ORF">DUNSADRAFT_10154</name>
</gene>
<keyword evidence="3" id="KW-1185">Reference proteome</keyword>
<organism evidence="2 3">
    <name type="scientific">Dunaliella salina</name>
    <name type="common">Green alga</name>
    <name type="synonym">Protococcus salinus</name>
    <dbReference type="NCBI Taxonomy" id="3046"/>
    <lineage>
        <taxon>Eukaryota</taxon>
        <taxon>Viridiplantae</taxon>
        <taxon>Chlorophyta</taxon>
        <taxon>core chlorophytes</taxon>
        <taxon>Chlorophyceae</taxon>
        <taxon>CS clade</taxon>
        <taxon>Chlamydomonadales</taxon>
        <taxon>Dunaliellaceae</taxon>
        <taxon>Dunaliella</taxon>
    </lineage>
</organism>
<evidence type="ECO:0000313" key="3">
    <source>
        <dbReference type="Proteomes" id="UP000815325"/>
    </source>
</evidence>
<comment type="caution">
    <text evidence="2">The sequence shown here is derived from an EMBL/GenBank/DDBJ whole genome shotgun (WGS) entry which is preliminary data.</text>
</comment>
<dbReference type="EMBL" id="MU069805">
    <property type="protein sequence ID" value="KAF5833541.1"/>
    <property type="molecule type" value="Genomic_DNA"/>
</dbReference>
<protein>
    <submittedName>
        <fullName evidence="2">Uncharacterized protein</fullName>
    </submittedName>
</protein>
<feature type="signal peptide" evidence="1">
    <location>
        <begin position="1"/>
        <end position="24"/>
    </location>
</feature>
<name>A0ABQ7GG15_DUNSA</name>
<proteinExistence type="predicted"/>
<keyword evidence="1" id="KW-0732">Signal</keyword>
<accession>A0ABQ7GG15</accession>
<feature type="chain" id="PRO_5046972204" evidence="1">
    <location>
        <begin position="25"/>
        <end position="303"/>
    </location>
</feature>
<sequence>MTACKFLALFLGASCFLVRRPTEAVPVGTGEAFVEAVKEFGLEGGQVLLELDTSGPISVANASWSPKEQNAGFTKGSLIIQAAPAQNGGGRGMAIFDAAMRSGLSPAVGMEAEVLWQDVVIYNLCSRMLPFKPPEIYQLSQDNQHLLPRGRQLQNYERKNSVVYHPYQGLLAFINWLAGGQDTNVTFRATNNPNDPWGLSLPEFGGDHMPHRFCAPDGSATGPLVSPENVFKANFTFAPTWLISSSEQLSKLDSVSEWGINPPRINGKLPPALVVFVNDTFFASSSGRATNSTLLRRDTYLHG</sequence>
<evidence type="ECO:0000256" key="1">
    <source>
        <dbReference type="SAM" id="SignalP"/>
    </source>
</evidence>
<evidence type="ECO:0000313" key="2">
    <source>
        <dbReference type="EMBL" id="KAF5833541.1"/>
    </source>
</evidence>
<dbReference type="Proteomes" id="UP000815325">
    <property type="component" value="Unassembled WGS sequence"/>
</dbReference>
<reference evidence="2" key="1">
    <citation type="submission" date="2017-08" db="EMBL/GenBank/DDBJ databases">
        <authorList>
            <person name="Polle J.E."/>
            <person name="Barry K."/>
            <person name="Cushman J."/>
            <person name="Schmutz J."/>
            <person name="Tran D."/>
            <person name="Hathwaick L.T."/>
            <person name="Yim W.C."/>
            <person name="Jenkins J."/>
            <person name="Mckie-Krisberg Z.M."/>
            <person name="Prochnik S."/>
            <person name="Lindquist E."/>
            <person name="Dockter R.B."/>
            <person name="Adam C."/>
            <person name="Molina H."/>
            <person name="Bunkerborg J."/>
            <person name="Jin E."/>
            <person name="Buchheim M."/>
            <person name="Magnuson J."/>
        </authorList>
    </citation>
    <scope>NUCLEOTIDE SEQUENCE</scope>
    <source>
        <strain evidence="2">CCAP 19/18</strain>
    </source>
</reference>